<dbReference type="SMART" id="SM01380">
    <property type="entry name" value="Ribosomal_L31e"/>
    <property type="match status" value="1"/>
</dbReference>
<comment type="similarity">
    <text evidence="1">Belongs to the eukaryotic ribosomal protein eL31 family.</text>
</comment>
<organism evidence="8">
    <name type="scientific">Macaca mulatta</name>
    <name type="common">Rhesus macaque</name>
    <dbReference type="NCBI Taxonomy" id="9544"/>
    <lineage>
        <taxon>Eukaryota</taxon>
        <taxon>Metazoa</taxon>
        <taxon>Chordata</taxon>
        <taxon>Craniata</taxon>
        <taxon>Vertebrata</taxon>
        <taxon>Euteleostomi</taxon>
        <taxon>Mammalia</taxon>
        <taxon>Eutheria</taxon>
        <taxon>Euarchontoglires</taxon>
        <taxon>Primates</taxon>
        <taxon>Haplorrhini</taxon>
        <taxon>Catarrhini</taxon>
        <taxon>Cercopithecidae</taxon>
        <taxon>Cercopithecinae</taxon>
        <taxon>Macaca</taxon>
    </lineage>
</organism>
<dbReference type="Proteomes" id="UP000013456">
    <property type="component" value="Chromosome 9"/>
</dbReference>
<reference evidence="8" key="1">
    <citation type="journal article" date="2011" name="Nat. Biotechnol.">
        <title>Genome sequencing and comparison of two nonhuman primate animal models, the cynomolgus and Chinese rhesus macaques.</title>
        <authorList>
            <person name="Yan G."/>
            <person name="Zhang G."/>
            <person name="Fang X."/>
            <person name="Zhang Y."/>
            <person name="Li C."/>
            <person name="Ling F."/>
            <person name="Cooper D.N."/>
            <person name="Li Q."/>
            <person name="Li Y."/>
            <person name="van Gool A.J."/>
            <person name="Du H."/>
            <person name="Chen J."/>
            <person name="Chen R."/>
            <person name="Zhang P."/>
            <person name="Huang Z."/>
            <person name="Thompson J.R."/>
            <person name="Meng Y."/>
            <person name="Bai Y."/>
            <person name="Wang J."/>
            <person name="Zhuo M."/>
            <person name="Wang T."/>
            <person name="Huang Y."/>
            <person name="Wei L."/>
            <person name="Li J."/>
            <person name="Wang Z."/>
            <person name="Hu H."/>
            <person name="Yang P."/>
            <person name="Le L."/>
            <person name="Stenson P.D."/>
            <person name="Li B."/>
            <person name="Liu X."/>
            <person name="Ball E.V."/>
            <person name="An N."/>
            <person name="Huang Q."/>
            <person name="Zhang Y."/>
            <person name="Fan W."/>
            <person name="Zhang X."/>
            <person name="Li Y."/>
            <person name="Wang W."/>
            <person name="Katze M.G."/>
            <person name="Su B."/>
            <person name="Nielsen R."/>
            <person name="Yang H."/>
            <person name="Wang J."/>
            <person name="Wang X."/>
            <person name="Wang J."/>
        </authorList>
    </citation>
    <scope>NUCLEOTIDE SEQUENCE [LARGE SCALE GENOMIC DNA]</scope>
    <source>
        <strain evidence="8">CR-5</strain>
    </source>
</reference>
<evidence type="ECO:0000256" key="1">
    <source>
        <dbReference type="ARBA" id="ARBA00010808"/>
    </source>
</evidence>
<dbReference type="PANTHER" id="PTHR10956:SF0">
    <property type="entry name" value="60S RIBOSOMAL PROTEIN L31"/>
    <property type="match status" value="1"/>
</dbReference>
<evidence type="ECO:0000313" key="8">
    <source>
        <dbReference type="EMBL" id="EHH18932.1"/>
    </source>
</evidence>
<feature type="non-terminal residue" evidence="8">
    <location>
        <position position="106"/>
    </location>
</feature>
<dbReference type="GO" id="GO:0015934">
    <property type="term" value="C:large ribosomal subunit"/>
    <property type="evidence" value="ECO:0007669"/>
    <property type="project" value="UniProtKB-ARBA"/>
</dbReference>
<evidence type="ECO:0000256" key="4">
    <source>
        <dbReference type="ARBA" id="ARBA00023274"/>
    </source>
</evidence>
<evidence type="ECO:0000256" key="3">
    <source>
        <dbReference type="ARBA" id="ARBA00022980"/>
    </source>
</evidence>
<sequence>MAPAKKGGKKKGCSAISKVVTQEYTISIQKCIHGVGFKKYVPRAFKEIWKFAVKEVGTPDVLVDTRLDKAVHVWLSRKRNEDEDSPNELYTLVTYAPVATFRNLQT</sequence>
<dbReference type="InterPro" id="IPR023621">
    <property type="entry name" value="Ribosomal_eL31_dom_sf"/>
</dbReference>
<dbReference type="FunFam" id="3.10.440.10:FF:000001">
    <property type="entry name" value="60S ribosomal protein L31"/>
    <property type="match status" value="1"/>
</dbReference>
<evidence type="ECO:0000256" key="2">
    <source>
        <dbReference type="ARBA" id="ARBA00011133"/>
    </source>
</evidence>
<dbReference type="GO" id="GO:0003735">
    <property type="term" value="F:structural constituent of ribosome"/>
    <property type="evidence" value="ECO:0007669"/>
    <property type="project" value="InterPro"/>
</dbReference>
<keyword evidence="3" id="KW-0689">Ribosomal protein</keyword>
<evidence type="ECO:0000256" key="6">
    <source>
        <dbReference type="ARBA" id="ARBA00035230"/>
    </source>
</evidence>
<comment type="function">
    <text evidence="5">Component of the large ribosomal subunit. The ribosome is a large ribonucleoprotein complex responsible for the synthesis of proteins in the cell.</text>
</comment>
<comment type="subunit">
    <text evidence="2">Component of the large ribosomal subunit.</text>
</comment>
<evidence type="ECO:0000256" key="5">
    <source>
        <dbReference type="ARBA" id="ARBA00034092"/>
    </source>
</evidence>
<dbReference type="PANTHER" id="PTHR10956">
    <property type="entry name" value="60S RIBOSOMAL PROTEIN L31"/>
    <property type="match status" value="1"/>
</dbReference>
<dbReference type="Pfam" id="PF01198">
    <property type="entry name" value="Ribosomal_L31e"/>
    <property type="match status" value="1"/>
</dbReference>
<evidence type="ECO:0000256" key="7">
    <source>
        <dbReference type="ARBA" id="ARBA00035337"/>
    </source>
</evidence>
<accession>G7N1Q5</accession>
<dbReference type="Gene3D" id="3.10.440.10">
    <property type="match status" value="1"/>
</dbReference>
<dbReference type="GO" id="GO:0006412">
    <property type="term" value="P:translation"/>
    <property type="evidence" value="ECO:0007669"/>
    <property type="project" value="InterPro"/>
</dbReference>
<name>G7N1Q5_MACMU</name>
<gene>
    <name evidence="8" type="ORF">EGK_19514</name>
</gene>
<keyword evidence="4" id="KW-0687">Ribonucleoprotein</keyword>
<dbReference type="SUPFAM" id="SSF54575">
    <property type="entry name" value="Ribosomal protein L31e"/>
    <property type="match status" value="1"/>
</dbReference>
<dbReference type="InterPro" id="IPR000054">
    <property type="entry name" value="Ribosomal_eL31"/>
</dbReference>
<protein>
    <recommendedName>
        <fullName evidence="6">Large ribosomal subunit protein eL31</fullName>
    </recommendedName>
    <alternativeName>
        <fullName evidence="7">60S ribosomal protein L31</fullName>
    </alternativeName>
</protein>
<dbReference type="AlphaFoldDB" id="G7N1Q5"/>
<dbReference type="EMBL" id="CM001261">
    <property type="protein sequence ID" value="EHH18932.1"/>
    <property type="molecule type" value="Genomic_DNA"/>
</dbReference>
<proteinExistence type="inferred from homology"/>